<gene>
    <name evidence="2" type="ORF">B0T10DRAFT_453773</name>
</gene>
<feature type="region of interest" description="Disordered" evidence="1">
    <location>
        <begin position="164"/>
        <end position="201"/>
    </location>
</feature>
<feature type="compositionally biased region" description="Polar residues" evidence="1">
    <location>
        <begin position="287"/>
        <end position="307"/>
    </location>
</feature>
<dbReference type="EMBL" id="JAGPYM010000002">
    <property type="protein sequence ID" value="KAH6898441.1"/>
    <property type="molecule type" value="Genomic_DNA"/>
</dbReference>
<evidence type="ECO:0000313" key="3">
    <source>
        <dbReference type="Proteomes" id="UP000777438"/>
    </source>
</evidence>
<feature type="region of interest" description="Disordered" evidence="1">
    <location>
        <begin position="1"/>
        <end position="24"/>
    </location>
</feature>
<protein>
    <submittedName>
        <fullName evidence="2">Uncharacterized protein</fullName>
    </submittedName>
</protein>
<dbReference type="Proteomes" id="UP000777438">
    <property type="component" value="Unassembled WGS sequence"/>
</dbReference>
<sequence length="334" mass="39699">MKQHQDLQSYANAPPSTESPTFQRRLTFVLIAERQRELFRTSGPQTRRTQRNHERRESYKLWLEQERERERHQKWEQQQITMTKALAKSRARISQYADKERPVATDMEPWEAYKMLERQQWDLFSSSGPQLPRRQRKREREAEYKLWLDQERERKWEQKQVKLTKHKTPTGPHAQAKSHVQFSQHAEMETSVENETPAMKTRERREAYKLLERQQWERFVSSGSQLPRRQRKRQLRSWGPQPRQRRITNTQGPSAPTMKARRIASSPIGVDNGAPNRPEPPSGSADKPTQGSPTVASFPATTRNETWSYGRRLRSGFRGWLKNRFDLQSKNKDK</sequence>
<reference evidence="2 3" key="1">
    <citation type="journal article" date="2021" name="Nat. Commun.">
        <title>Genetic determinants of endophytism in the Arabidopsis root mycobiome.</title>
        <authorList>
            <person name="Mesny F."/>
            <person name="Miyauchi S."/>
            <person name="Thiergart T."/>
            <person name="Pickel B."/>
            <person name="Atanasova L."/>
            <person name="Karlsson M."/>
            <person name="Huettel B."/>
            <person name="Barry K.W."/>
            <person name="Haridas S."/>
            <person name="Chen C."/>
            <person name="Bauer D."/>
            <person name="Andreopoulos W."/>
            <person name="Pangilinan J."/>
            <person name="LaButti K."/>
            <person name="Riley R."/>
            <person name="Lipzen A."/>
            <person name="Clum A."/>
            <person name="Drula E."/>
            <person name="Henrissat B."/>
            <person name="Kohler A."/>
            <person name="Grigoriev I.V."/>
            <person name="Martin F.M."/>
            <person name="Hacquard S."/>
        </authorList>
    </citation>
    <scope>NUCLEOTIDE SEQUENCE [LARGE SCALE GENOMIC DNA]</scope>
    <source>
        <strain evidence="2 3">MPI-CAGE-CH-0241</strain>
    </source>
</reference>
<comment type="caution">
    <text evidence="2">The sequence shown here is derived from an EMBL/GenBank/DDBJ whole genome shotgun (WGS) entry which is preliminary data.</text>
</comment>
<accession>A0A9P8WFF8</accession>
<feature type="region of interest" description="Disordered" evidence="1">
    <location>
        <begin position="221"/>
        <end position="309"/>
    </location>
</feature>
<organism evidence="2 3">
    <name type="scientific">Thelonectria olida</name>
    <dbReference type="NCBI Taxonomy" id="1576542"/>
    <lineage>
        <taxon>Eukaryota</taxon>
        <taxon>Fungi</taxon>
        <taxon>Dikarya</taxon>
        <taxon>Ascomycota</taxon>
        <taxon>Pezizomycotina</taxon>
        <taxon>Sordariomycetes</taxon>
        <taxon>Hypocreomycetidae</taxon>
        <taxon>Hypocreales</taxon>
        <taxon>Nectriaceae</taxon>
        <taxon>Thelonectria</taxon>
    </lineage>
</organism>
<proteinExistence type="predicted"/>
<name>A0A9P8WFF8_9HYPO</name>
<evidence type="ECO:0000256" key="1">
    <source>
        <dbReference type="SAM" id="MobiDB-lite"/>
    </source>
</evidence>
<evidence type="ECO:0000313" key="2">
    <source>
        <dbReference type="EMBL" id="KAH6898441.1"/>
    </source>
</evidence>
<keyword evidence="3" id="KW-1185">Reference proteome</keyword>
<dbReference type="AlphaFoldDB" id="A0A9P8WFF8"/>